<dbReference type="GO" id="GO:0005667">
    <property type="term" value="C:transcription regulator complex"/>
    <property type="evidence" value="ECO:0007669"/>
    <property type="project" value="TreeGrafter"/>
</dbReference>
<dbReference type="PROSITE" id="PS50157">
    <property type="entry name" value="ZINC_FINGER_C2H2_2"/>
    <property type="match status" value="2"/>
</dbReference>
<dbReference type="OrthoDB" id="6365676at2759"/>
<evidence type="ECO:0000256" key="3">
    <source>
        <dbReference type="ARBA" id="ARBA00022771"/>
    </source>
</evidence>
<accession>A0A6A6U6V3</accession>
<feature type="non-terminal residue" evidence="9">
    <location>
        <position position="58"/>
    </location>
</feature>
<evidence type="ECO:0000256" key="5">
    <source>
        <dbReference type="ARBA" id="ARBA00044085"/>
    </source>
</evidence>
<protein>
    <recommendedName>
        <fullName evidence="5">C2H2 type master regulator of conidiophore development brlA</fullName>
    </recommendedName>
</protein>
<dbReference type="GO" id="GO:0000785">
    <property type="term" value="C:chromatin"/>
    <property type="evidence" value="ECO:0007669"/>
    <property type="project" value="TreeGrafter"/>
</dbReference>
<keyword evidence="2" id="KW-0677">Repeat</keyword>
<keyword evidence="4" id="KW-0862">Zinc</keyword>
<sequence>RLYPCPLANVYRCDQHFSTSGHARRHSRIHTGERSSECPECGQRFSRQDNMQQHRRTH</sequence>
<organism evidence="9 10">
    <name type="scientific">Microthyrium microscopicum</name>
    <dbReference type="NCBI Taxonomy" id="703497"/>
    <lineage>
        <taxon>Eukaryota</taxon>
        <taxon>Fungi</taxon>
        <taxon>Dikarya</taxon>
        <taxon>Ascomycota</taxon>
        <taxon>Pezizomycotina</taxon>
        <taxon>Dothideomycetes</taxon>
        <taxon>Dothideomycetes incertae sedis</taxon>
        <taxon>Microthyriales</taxon>
        <taxon>Microthyriaceae</taxon>
        <taxon>Microthyrium</taxon>
    </lineage>
</organism>
<dbReference type="Proteomes" id="UP000799302">
    <property type="component" value="Unassembled WGS sequence"/>
</dbReference>
<keyword evidence="1" id="KW-0479">Metal-binding</keyword>
<dbReference type="AlphaFoldDB" id="A0A6A6U6V3"/>
<feature type="domain" description="C2H2-type" evidence="8">
    <location>
        <begin position="3"/>
        <end position="35"/>
    </location>
</feature>
<dbReference type="GO" id="GO:0008270">
    <property type="term" value="F:zinc ion binding"/>
    <property type="evidence" value="ECO:0007669"/>
    <property type="project" value="UniProtKB-KW"/>
</dbReference>
<dbReference type="SMART" id="SM00355">
    <property type="entry name" value="ZnF_C2H2"/>
    <property type="match status" value="2"/>
</dbReference>
<evidence type="ECO:0000256" key="7">
    <source>
        <dbReference type="SAM" id="MobiDB-lite"/>
    </source>
</evidence>
<dbReference type="InterPro" id="IPR036236">
    <property type="entry name" value="Znf_C2H2_sf"/>
</dbReference>
<dbReference type="GO" id="GO:0000978">
    <property type="term" value="F:RNA polymerase II cis-regulatory region sequence-specific DNA binding"/>
    <property type="evidence" value="ECO:0007669"/>
    <property type="project" value="TreeGrafter"/>
</dbReference>
<dbReference type="GO" id="GO:0000981">
    <property type="term" value="F:DNA-binding transcription factor activity, RNA polymerase II-specific"/>
    <property type="evidence" value="ECO:0007669"/>
    <property type="project" value="TreeGrafter"/>
</dbReference>
<evidence type="ECO:0000256" key="6">
    <source>
        <dbReference type="PROSITE-ProRule" id="PRU00042"/>
    </source>
</evidence>
<feature type="domain" description="C2H2-type" evidence="8">
    <location>
        <begin position="36"/>
        <end position="58"/>
    </location>
</feature>
<keyword evidence="3 6" id="KW-0863">Zinc-finger</keyword>
<reference evidence="9" key="1">
    <citation type="journal article" date="2020" name="Stud. Mycol.">
        <title>101 Dothideomycetes genomes: a test case for predicting lifestyles and emergence of pathogens.</title>
        <authorList>
            <person name="Haridas S."/>
            <person name="Albert R."/>
            <person name="Binder M."/>
            <person name="Bloem J."/>
            <person name="Labutti K."/>
            <person name="Salamov A."/>
            <person name="Andreopoulos B."/>
            <person name="Baker S."/>
            <person name="Barry K."/>
            <person name="Bills G."/>
            <person name="Bluhm B."/>
            <person name="Cannon C."/>
            <person name="Castanera R."/>
            <person name="Culley D."/>
            <person name="Daum C."/>
            <person name="Ezra D."/>
            <person name="Gonzalez J."/>
            <person name="Henrissat B."/>
            <person name="Kuo A."/>
            <person name="Liang C."/>
            <person name="Lipzen A."/>
            <person name="Lutzoni F."/>
            <person name="Magnuson J."/>
            <person name="Mondo S."/>
            <person name="Nolan M."/>
            <person name="Ohm R."/>
            <person name="Pangilinan J."/>
            <person name="Park H.-J."/>
            <person name="Ramirez L."/>
            <person name="Alfaro M."/>
            <person name="Sun H."/>
            <person name="Tritt A."/>
            <person name="Yoshinaga Y."/>
            <person name="Zwiers L.-H."/>
            <person name="Turgeon B."/>
            <person name="Goodwin S."/>
            <person name="Spatafora J."/>
            <person name="Crous P."/>
            <person name="Grigoriev I."/>
        </authorList>
    </citation>
    <scope>NUCLEOTIDE SEQUENCE</scope>
    <source>
        <strain evidence="9">CBS 115976</strain>
    </source>
</reference>
<keyword evidence="10" id="KW-1185">Reference proteome</keyword>
<evidence type="ECO:0000256" key="4">
    <source>
        <dbReference type="ARBA" id="ARBA00022833"/>
    </source>
</evidence>
<dbReference type="Pfam" id="PF00096">
    <property type="entry name" value="zf-C2H2"/>
    <property type="match status" value="2"/>
</dbReference>
<dbReference type="PANTHER" id="PTHR14003:SF19">
    <property type="entry name" value="YY2 TRANSCRIPTION FACTOR"/>
    <property type="match status" value="1"/>
</dbReference>
<dbReference type="PANTHER" id="PTHR14003">
    <property type="entry name" value="TRANSCRIPTIONAL REPRESSOR PROTEIN YY"/>
    <property type="match status" value="1"/>
</dbReference>
<feature type="region of interest" description="Disordered" evidence="7">
    <location>
        <begin position="19"/>
        <end position="58"/>
    </location>
</feature>
<dbReference type="InterPro" id="IPR013087">
    <property type="entry name" value="Znf_C2H2_type"/>
</dbReference>
<evidence type="ECO:0000256" key="1">
    <source>
        <dbReference type="ARBA" id="ARBA00022723"/>
    </source>
</evidence>
<dbReference type="FunFam" id="3.30.160.60:FF:002343">
    <property type="entry name" value="Zinc finger protein 33A"/>
    <property type="match status" value="1"/>
</dbReference>
<dbReference type="Gene3D" id="3.30.160.60">
    <property type="entry name" value="Classic Zinc Finger"/>
    <property type="match status" value="2"/>
</dbReference>
<dbReference type="PROSITE" id="PS00028">
    <property type="entry name" value="ZINC_FINGER_C2H2_1"/>
    <property type="match status" value="1"/>
</dbReference>
<gene>
    <name evidence="9" type="ORF">BT63DRAFT_352714</name>
</gene>
<feature type="non-terminal residue" evidence="9">
    <location>
        <position position="1"/>
    </location>
</feature>
<evidence type="ECO:0000313" key="10">
    <source>
        <dbReference type="Proteomes" id="UP000799302"/>
    </source>
</evidence>
<dbReference type="SUPFAM" id="SSF57667">
    <property type="entry name" value="beta-beta-alpha zinc fingers"/>
    <property type="match status" value="1"/>
</dbReference>
<name>A0A6A6U6V3_9PEZI</name>
<evidence type="ECO:0000259" key="8">
    <source>
        <dbReference type="PROSITE" id="PS50157"/>
    </source>
</evidence>
<evidence type="ECO:0000256" key="2">
    <source>
        <dbReference type="ARBA" id="ARBA00022737"/>
    </source>
</evidence>
<evidence type="ECO:0000313" key="9">
    <source>
        <dbReference type="EMBL" id="KAF2667902.1"/>
    </source>
</evidence>
<dbReference type="EMBL" id="MU004237">
    <property type="protein sequence ID" value="KAF2667902.1"/>
    <property type="molecule type" value="Genomic_DNA"/>
</dbReference>
<proteinExistence type="predicted"/>